<accession>A0A109K2F8</accession>
<evidence type="ECO:0000313" key="1">
    <source>
        <dbReference type="EMBL" id="KWV59591.1"/>
    </source>
</evidence>
<dbReference type="OrthoDB" id="8020942at2"/>
<dbReference type="Proteomes" id="UP000068164">
    <property type="component" value="Unassembled WGS sequence"/>
</dbReference>
<protein>
    <submittedName>
        <fullName evidence="1">Uncharacterized protein</fullName>
    </submittedName>
</protein>
<dbReference type="EMBL" id="LNCD01000011">
    <property type="protein sequence ID" value="KWV59591.1"/>
    <property type="molecule type" value="Genomic_DNA"/>
</dbReference>
<reference evidence="1 2" key="1">
    <citation type="submission" date="2015-11" db="EMBL/GenBank/DDBJ databases">
        <title>Draft Genome Sequence of the Strain BR 10423 (Rhizobium sp.) isolated from nodules of Mimosa pudica.</title>
        <authorList>
            <person name="Barauna A.C."/>
            <person name="Zilli J.E."/>
            <person name="Simoes-Araujo J.L."/>
            <person name="Reis V.M."/>
            <person name="James E.K."/>
            <person name="Reis F.B.Jr."/>
            <person name="Rouws L.F."/>
            <person name="Passos S.R."/>
            <person name="Gois S.R."/>
        </authorList>
    </citation>
    <scope>NUCLEOTIDE SEQUENCE [LARGE SCALE GENOMIC DNA]</scope>
    <source>
        <strain evidence="1 2">BR10423</strain>
    </source>
</reference>
<keyword evidence="2" id="KW-1185">Reference proteome</keyword>
<comment type="caution">
    <text evidence="1">The sequence shown here is derived from an EMBL/GenBank/DDBJ whole genome shotgun (WGS) entry which is preliminary data.</text>
</comment>
<sequence>MPSVRIYDLEGHVLAAELRDLLRLLSPRSLRANWTVSTVKSSIPGHEWFDATGEGGEKLEALAQDNAEISGSDLAALAENTRQVIWGEFVGSLPAEPSSTWVTIRAADGTFYEIETDDEIVLNKISSTYKDVRAGEAPIASWPLGGVDSWT</sequence>
<dbReference type="RefSeq" id="WP_062368544.1">
    <property type="nucleotide sequence ID" value="NZ_LNCD01000011.1"/>
</dbReference>
<proteinExistence type="predicted"/>
<name>A0A109K2F8_9HYPH</name>
<evidence type="ECO:0000313" key="2">
    <source>
        <dbReference type="Proteomes" id="UP000068164"/>
    </source>
</evidence>
<organism evidence="1 2">
    <name type="scientific">Rhizobium altiplani</name>
    <dbReference type="NCBI Taxonomy" id="1864509"/>
    <lineage>
        <taxon>Bacteria</taxon>
        <taxon>Pseudomonadati</taxon>
        <taxon>Pseudomonadota</taxon>
        <taxon>Alphaproteobacteria</taxon>
        <taxon>Hyphomicrobiales</taxon>
        <taxon>Rhizobiaceae</taxon>
        <taxon>Rhizobium/Agrobacterium group</taxon>
        <taxon>Rhizobium</taxon>
    </lineage>
</organism>
<dbReference type="AlphaFoldDB" id="A0A109K2F8"/>
<gene>
    <name evidence="1" type="ORF">AS026_28500</name>
</gene>